<dbReference type="VEuPathDB" id="VectorBase:AMEC007268"/>
<organism evidence="2 3">
    <name type="scientific">Anopheles melas</name>
    <dbReference type="NCBI Taxonomy" id="34690"/>
    <lineage>
        <taxon>Eukaryota</taxon>
        <taxon>Metazoa</taxon>
        <taxon>Ecdysozoa</taxon>
        <taxon>Arthropoda</taxon>
        <taxon>Hexapoda</taxon>
        <taxon>Insecta</taxon>
        <taxon>Pterygota</taxon>
        <taxon>Neoptera</taxon>
        <taxon>Endopterygota</taxon>
        <taxon>Diptera</taxon>
        <taxon>Nematocera</taxon>
        <taxon>Culicoidea</taxon>
        <taxon>Culicidae</taxon>
        <taxon>Anophelinae</taxon>
        <taxon>Anopheles</taxon>
    </lineage>
</organism>
<protein>
    <submittedName>
        <fullName evidence="2">Uncharacterized protein</fullName>
    </submittedName>
</protein>
<dbReference type="Proteomes" id="UP000075902">
    <property type="component" value="Unassembled WGS sequence"/>
</dbReference>
<evidence type="ECO:0000313" key="2">
    <source>
        <dbReference type="EnsemblMetazoa" id="AMEC007268-PA"/>
    </source>
</evidence>
<proteinExistence type="predicted"/>
<dbReference type="InterPro" id="IPR026828">
    <property type="entry name" value="SAPC2_1/2"/>
</dbReference>
<reference evidence="2" key="2">
    <citation type="submission" date="2020-05" db="UniProtKB">
        <authorList>
            <consortium name="EnsemblMetazoa"/>
        </authorList>
    </citation>
    <scope>IDENTIFICATION</scope>
    <source>
        <strain evidence="2">CM1001059</strain>
    </source>
</reference>
<sequence length="185" mass="20843">FLSLSLSQETWTETQQERLDLQRARVLEVNRHLMMLAESWERGGFPMHMNLALRPLPGGFAGAPGHYQQQRSLHRPAQPNASIPPAVPPPPTTASAGATSSAGNYQPTPSSQSHHLQQQQQSQQSPEMVNHLKQQNHQLCEEINQKNEKLSLLEREKSALIRELLQLQRTNRASSMISNTEELVF</sequence>
<reference evidence="3" key="1">
    <citation type="submission" date="2014-01" db="EMBL/GenBank/DDBJ databases">
        <title>The Genome Sequence of Anopheles melas CM1001059_A (V2).</title>
        <authorList>
            <consortium name="The Broad Institute Genomics Platform"/>
            <person name="Neafsey D.E."/>
            <person name="Besansky N."/>
            <person name="Howell P."/>
            <person name="Walton C."/>
            <person name="Young S.K."/>
            <person name="Zeng Q."/>
            <person name="Gargeya S."/>
            <person name="Fitzgerald M."/>
            <person name="Haas B."/>
            <person name="Abouelleil A."/>
            <person name="Allen A.W."/>
            <person name="Alvarado L."/>
            <person name="Arachchi H.M."/>
            <person name="Berlin A.M."/>
            <person name="Chapman S.B."/>
            <person name="Gainer-Dewar J."/>
            <person name="Goldberg J."/>
            <person name="Griggs A."/>
            <person name="Gujja S."/>
            <person name="Hansen M."/>
            <person name="Howarth C."/>
            <person name="Imamovic A."/>
            <person name="Ireland A."/>
            <person name="Larimer J."/>
            <person name="McCowan C."/>
            <person name="Murphy C."/>
            <person name="Pearson M."/>
            <person name="Poon T.W."/>
            <person name="Priest M."/>
            <person name="Roberts A."/>
            <person name="Saif S."/>
            <person name="Shea T."/>
            <person name="Sisk P."/>
            <person name="Sykes S."/>
            <person name="Wortman J."/>
            <person name="Nusbaum C."/>
            <person name="Birren B."/>
        </authorList>
    </citation>
    <scope>NUCLEOTIDE SEQUENCE [LARGE SCALE GENOMIC DNA]</scope>
    <source>
        <strain evidence="3">CM1001059</strain>
    </source>
</reference>
<dbReference type="EnsemblMetazoa" id="AMEC007268-RA">
    <property type="protein sequence ID" value="AMEC007268-PA"/>
    <property type="gene ID" value="AMEC007268"/>
</dbReference>
<dbReference type="PANTHER" id="PTHR14907:SF2">
    <property type="entry name" value="SUPPRESSOR APC DOMAIN-CONTAINING PROTEIN 2"/>
    <property type="match status" value="1"/>
</dbReference>
<keyword evidence="3" id="KW-1185">Reference proteome</keyword>
<dbReference type="PANTHER" id="PTHR14907">
    <property type="entry name" value="FI14130P"/>
    <property type="match status" value="1"/>
</dbReference>
<feature type="compositionally biased region" description="Low complexity" evidence="1">
    <location>
        <begin position="110"/>
        <end position="125"/>
    </location>
</feature>
<dbReference type="AlphaFoldDB" id="A0A182TRZ9"/>
<feature type="region of interest" description="Disordered" evidence="1">
    <location>
        <begin position="61"/>
        <end position="132"/>
    </location>
</feature>
<evidence type="ECO:0000313" key="3">
    <source>
        <dbReference type="Proteomes" id="UP000075902"/>
    </source>
</evidence>
<evidence type="ECO:0000256" key="1">
    <source>
        <dbReference type="SAM" id="MobiDB-lite"/>
    </source>
</evidence>
<feature type="compositionally biased region" description="Low complexity" evidence="1">
    <location>
        <begin position="93"/>
        <end position="102"/>
    </location>
</feature>
<accession>A0A182TRZ9</accession>
<name>A0A182TRZ9_9DIPT</name>